<feature type="domain" description="Transglycosylase SLT" evidence="1">
    <location>
        <begin position="114"/>
        <end position="188"/>
    </location>
</feature>
<accession>A0A3A3ZMR9</accession>
<dbReference type="EMBL" id="QZEZ01000001">
    <property type="protein sequence ID" value="RJK98015.1"/>
    <property type="molecule type" value="Genomic_DNA"/>
</dbReference>
<dbReference type="Proteomes" id="UP000265614">
    <property type="component" value="Unassembled WGS sequence"/>
</dbReference>
<dbReference type="RefSeq" id="WP_119948942.1">
    <property type="nucleotide sequence ID" value="NZ_QZEZ01000001.1"/>
</dbReference>
<name>A0A3A3ZMR9_9ACTN</name>
<evidence type="ECO:0000313" key="3">
    <source>
        <dbReference type="Proteomes" id="UP000265614"/>
    </source>
</evidence>
<evidence type="ECO:0000259" key="1">
    <source>
        <dbReference type="Pfam" id="PF18896"/>
    </source>
</evidence>
<protein>
    <recommendedName>
        <fullName evidence="1">Transglycosylase SLT domain-containing protein</fullName>
    </recommendedName>
</protein>
<gene>
    <name evidence="2" type="ORF">D5H78_03410</name>
</gene>
<comment type="caution">
    <text evidence="2">The sequence shown here is derived from an EMBL/GenBank/DDBJ whole genome shotgun (WGS) entry which is preliminary data.</text>
</comment>
<sequence>MDPRDLLPPLRRSARGWSGPQPWYAVDARSAAALRRRAAAAALLAVAAAHLAPSGATPAPAAAAVAAPARPAPAPLDDARFAAVLTSYGLEPEGRSTRAQRAGLSAVLAHFPRAQRRDAVRVAWCESRLDPAAVGRNRDGTSDVGLFQFNDGGTLQHYVGSTARALDPDASARAARAYVRERGWRPWTCGEIVGAV</sequence>
<reference evidence="2 3" key="1">
    <citation type="submission" date="2018-09" db="EMBL/GenBank/DDBJ databases">
        <title>YIM 75000 draft genome.</title>
        <authorList>
            <person name="Tang S."/>
            <person name="Feng Y."/>
        </authorList>
    </citation>
    <scope>NUCLEOTIDE SEQUENCE [LARGE SCALE GENOMIC DNA]</scope>
    <source>
        <strain evidence="2 3">YIM 75000</strain>
    </source>
</reference>
<dbReference type="Gene3D" id="1.10.530.10">
    <property type="match status" value="1"/>
</dbReference>
<dbReference type="InterPro" id="IPR023346">
    <property type="entry name" value="Lysozyme-like_dom_sf"/>
</dbReference>
<dbReference type="OrthoDB" id="8210007at2"/>
<dbReference type="SUPFAM" id="SSF53955">
    <property type="entry name" value="Lysozyme-like"/>
    <property type="match status" value="1"/>
</dbReference>
<dbReference type="InterPro" id="IPR043992">
    <property type="entry name" value="SLT_3"/>
</dbReference>
<organism evidence="2 3">
    <name type="scientific">Vallicoccus soli</name>
    <dbReference type="NCBI Taxonomy" id="2339232"/>
    <lineage>
        <taxon>Bacteria</taxon>
        <taxon>Bacillati</taxon>
        <taxon>Actinomycetota</taxon>
        <taxon>Actinomycetes</taxon>
        <taxon>Motilibacterales</taxon>
        <taxon>Vallicoccaceae</taxon>
        <taxon>Vallicoccus</taxon>
    </lineage>
</organism>
<keyword evidence="3" id="KW-1185">Reference proteome</keyword>
<dbReference type="Pfam" id="PF18896">
    <property type="entry name" value="SLT_3"/>
    <property type="match status" value="1"/>
</dbReference>
<evidence type="ECO:0000313" key="2">
    <source>
        <dbReference type="EMBL" id="RJK98015.1"/>
    </source>
</evidence>
<dbReference type="AlphaFoldDB" id="A0A3A3ZMR9"/>
<proteinExistence type="predicted"/>